<evidence type="ECO:0000313" key="11">
    <source>
        <dbReference type="Proteomes" id="UP000075886"/>
    </source>
</evidence>
<reference evidence="10" key="2">
    <citation type="submission" date="2020-05" db="UniProtKB">
        <authorList>
            <consortium name="EnsemblMetazoa"/>
        </authorList>
    </citation>
    <scope>IDENTIFICATION</scope>
    <source>
        <strain evidence="10">FAR1</strain>
    </source>
</reference>
<sequence>MYENPWLVLLRHPEETLHFCHGTLISNRFVLTTATCGNTVVTNRLATAYEQPTEIVLGEHDLHTDPDCVTASNCSLPATKRLIDSVIVHQNFSTDSYENDIALLFMNESVQFGNTIQPICLPLTSIVDDTDLHMQTIYNTVWSVENTPRQIWMRHVPIAMCRKQLQNIITLKEGQICARIFRKDFIDLDGTAGSALQVDYDGRIFQYGILSLGFPSDVDKAPYVYSDVAKYINWIHSTLLLESLTDKT</sequence>
<dbReference type="InterPro" id="IPR043504">
    <property type="entry name" value="Peptidase_S1_PA_chymotrypsin"/>
</dbReference>
<keyword evidence="2" id="KW-0964">Secreted</keyword>
<name>A0A182R0M2_9DIPT</name>
<keyword evidence="6" id="KW-1015">Disulfide bond</keyword>
<dbReference type="CDD" id="cd00190">
    <property type="entry name" value="Tryp_SPc"/>
    <property type="match status" value="1"/>
</dbReference>
<dbReference type="InterPro" id="IPR051487">
    <property type="entry name" value="Ser/Thr_Proteases_Immune/Dev"/>
</dbReference>
<keyword evidence="4" id="KW-0732">Signal</keyword>
<reference evidence="11" key="1">
    <citation type="submission" date="2014-01" db="EMBL/GenBank/DDBJ databases">
        <title>The Genome Sequence of Anopheles farauti FAR1 (V2).</title>
        <authorList>
            <consortium name="The Broad Institute Genomics Platform"/>
            <person name="Neafsey D.E."/>
            <person name="Besansky N."/>
            <person name="Howell P."/>
            <person name="Walton C."/>
            <person name="Young S.K."/>
            <person name="Zeng Q."/>
            <person name="Gargeya S."/>
            <person name="Fitzgerald M."/>
            <person name="Haas B."/>
            <person name="Abouelleil A."/>
            <person name="Allen A.W."/>
            <person name="Alvarado L."/>
            <person name="Arachchi H.M."/>
            <person name="Berlin A.M."/>
            <person name="Chapman S.B."/>
            <person name="Gainer-Dewar J."/>
            <person name="Goldberg J."/>
            <person name="Griggs A."/>
            <person name="Gujja S."/>
            <person name="Hansen M."/>
            <person name="Howarth C."/>
            <person name="Imamovic A."/>
            <person name="Ireland A."/>
            <person name="Larimer J."/>
            <person name="McCowan C."/>
            <person name="Murphy C."/>
            <person name="Pearson M."/>
            <person name="Poon T.W."/>
            <person name="Priest M."/>
            <person name="Roberts A."/>
            <person name="Saif S."/>
            <person name="Shea T."/>
            <person name="Sisk P."/>
            <person name="Sykes S."/>
            <person name="Wortman J."/>
            <person name="Nusbaum C."/>
            <person name="Birren B."/>
        </authorList>
    </citation>
    <scope>NUCLEOTIDE SEQUENCE [LARGE SCALE GENOMIC DNA]</scope>
    <source>
        <strain evidence="11">FAR1</strain>
    </source>
</reference>
<evidence type="ECO:0000256" key="6">
    <source>
        <dbReference type="ARBA" id="ARBA00023157"/>
    </source>
</evidence>
<dbReference type="EMBL" id="AXCN02002212">
    <property type="status" value="NOT_ANNOTATED_CDS"/>
    <property type="molecule type" value="Genomic_DNA"/>
</dbReference>
<dbReference type="GO" id="GO:0045087">
    <property type="term" value="P:innate immune response"/>
    <property type="evidence" value="ECO:0007669"/>
    <property type="project" value="UniProtKB-KW"/>
</dbReference>
<evidence type="ECO:0000256" key="8">
    <source>
        <dbReference type="ARBA" id="ARBA00024195"/>
    </source>
</evidence>
<protein>
    <recommendedName>
        <fullName evidence="9">Peptidase S1 domain-containing protein</fullName>
    </recommendedName>
</protein>
<dbReference type="Proteomes" id="UP000075886">
    <property type="component" value="Unassembled WGS sequence"/>
</dbReference>
<evidence type="ECO:0000256" key="5">
    <source>
        <dbReference type="ARBA" id="ARBA00022859"/>
    </source>
</evidence>
<dbReference type="EnsemblMetazoa" id="AFAF020634-RA">
    <property type="protein sequence ID" value="AFAF020634-PA"/>
    <property type="gene ID" value="AFAF020634"/>
</dbReference>
<dbReference type="FunFam" id="2.40.10.10:FF:000028">
    <property type="entry name" value="Serine protease easter"/>
    <property type="match status" value="1"/>
</dbReference>
<evidence type="ECO:0000256" key="7">
    <source>
        <dbReference type="ARBA" id="ARBA00023180"/>
    </source>
</evidence>
<evidence type="ECO:0000256" key="1">
    <source>
        <dbReference type="ARBA" id="ARBA00004613"/>
    </source>
</evidence>
<evidence type="ECO:0000256" key="2">
    <source>
        <dbReference type="ARBA" id="ARBA00022525"/>
    </source>
</evidence>
<dbReference type="STRING" id="69004.A0A182R0M2"/>
<dbReference type="GO" id="GO:0006508">
    <property type="term" value="P:proteolysis"/>
    <property type="evidence" value="ECO:0007669"/>
    <property type="project" value="InterPro"/>
</dbReference>
<dbReference type="GO" id="GO:0005576">
    <property type="term" value="C:extracellular region"/>
    <property type="evidence" value="ECO:0007669"/>
    <property type="project" value="UniProtKB-SubCell"/>
</dbReference>
<keyword evidence="5" id="KW-0391">Immunity</keyword>
<dbReference type="GO" id="GO:0004252">
    <property type="term" value="F:serine-type endopeptidase activity"/>
    <property type="evidence" value="ECO:0007669"/>
    <property type="project" value="InterPro"/>
</dbReference>
<dbReference type="Pfam" id="PF00089">
    <property type="entry name" value="Trypsin"/>
    <property type="match status" value="1"/>
</dbReference>
<evidence type="ECO:0000259" key="9">
    <source>
        <dbReference type="PROSITE" id="PS50240"/>
    </source>
</evidence>
<dbReference type="Gene3D" id="2.40.10.10">
    <property type="entry name" value="Trypsin-like serine proteases"/>
    <property type="match status" value="2"/>
</dbReference>
<comment type="subcellular location">
    <subcellularLocation>
        <location evidence="1">Secreted</location>
    </subcellularLocation>
</comment>
<evidence type="ECO:0000313" key="10">
    <source>
        <dbReference type="EnsemblMetazoa" id="AFAF020634-PA"/>
    </source>
</evidence>
<dbReference type="SUPFAM" id="SSF50494">
    <property type="entry name" value="Trypsin-like serine proteases"/>
    <property type="match status" value="1"/>
</dbReference>
<evidence type="ECO:0000256" key="3">
    <source>
        <dbReference type="ARBA" id="ARBA00022588"/>
    </source>
</evidence>
<comment type="similarity">
    <text evidence="8">Belongs to the peptidase S1 family. CLIP subfamily.</text>
</comment>
<dbReference type="SMART" id="SM00020">
    <property type="entry name" value="Tryp_SPc"/>
    <property type="match status" value="1"/>
</dbReference>
<proteinExistence type="inferred from homology"/>
<dbReference type="InterPro" id="IPR009003">
    <property type="entry name" value="Peptidase_S1_PA"/>
</dbReference>
<dbReference type="VEuPathDB" id="VectorBase:AFAF020634"/>
<evidence type="ECO:0000256" key="4">
    <source>
        <dbReference type="ARBA" id="ARBA00022729"/>
    </source>
</evidence>
<keyword evidence="7" id="KW-0325">Glycoprotein</keyword>
<dbReference type="PROSITE" id="PS50240">
    <property type="entry name" value="TRYPSIN_DOM"/>
    <property type="match status" value="1"/>
</dbReference>
<keyword evidence="3" id="KW-0399">Innate immunity</keyword>
<feature type="domain" description="Peptidase S1" evidence="9">
    <location>
        <begin position="1"/>
        <end position="240"/>
    </location>
</feature>
<dbReference type="InterPro" id="IPR001254">
    <property type="entry name" value="Trypsin_dom"/>
</dbReference>
<dbReference type="AlphaFoldDB" id="A0A182R0M2"/>
<keyword evidence="11" id="KW-1185">Reference proteome</keyword>
<organism evidence="10 11">
    <name type="scientific">Anopheles farauti</name>
    <dbReference type="NCBI Taxonomy" id="69004"/>
    <lineage>
        <taxon>Eukaryota</taxon>
        <taxon>Metazoa</taxon>
        <taxon>Ecdysozoa</taxon>
        <taxon>Arthropoda</taxon>
        <taxon>Hexapoda</taxon>
        <taxon>Insecta</taxon>
        <taxon>Pterygota</taxon>
        <taxon>Neoptera</taxon>
        <taxon>Endopterygota</taxon>
        <taxon>Diptera</taxon>
        <taxon>Nematocera</taxon>
        <taxon>Culicoidea</taxon>
        <taxon>Culicidae</taxon>
        <taxon>Anophelinae</taxon>
        <taxon>Anopheles</taxon>
    </lineage>
</organism>
<accession>A0A182R0M2</accession>
<dbReference type="PANTHER" id="PTHR24256">
    <property type="entry name" value="TRYPTASE-RELATED"/>
    <property type="match status" value="1"/>
</dbReference>